<feature type="domain" description="UBC core" evidence="25">
    <location>
        <begin position="12"/>
        <end position="162"/>
    </location>
</feature>
<comment type="caution">
    <text evidence="27">The sequence shown here is derived from an EMBL/GenBank/DDBJ whole genome shotgun (WGS) entry which is preliminary data.</text>
</comment>
<feature type="region of interest" description="Disordered" evidence="23">
    <location>
        <begin position="306"/>
        <end position="347"/>
    </location>
</feature>
<organism evidence="27 28">
    <name type="scientific">Grus japonensis</name>
    <name type="common">Japanese crane</name>
    <name type="synonym">Red-crowned crane</name>
    <dbReference type="NCBI Taxonomy" id="30415"/>
    <lineage>
        <taxon>Eukaryota</taxon>
        <taxon>Metazoa</taxon>
        <taxon>Chordata</taxon>
        <taxon>Craniata</taxon>
        <taxon>Vertebrata</taxon>
        <taxon>Euteleostomi</taxon>
        <taxon>Archelosauria</taxon>
        <taxon>Archosauria</taxon>
        <taxon>Dinosauria</taxon>
        <taxon>Saurischia</taxon>
        <taxon>Theropoda</taxon>
        <taxon>Coelurosauria</taxon>
        <taxon>Aves</taxon>
        <taxon>Neognathae</taxon>
        <taxon>Neoaves</taxon>
        <taxon>Gruiformes</taxon>
        <taxon>Gruidae</taxon>
        <taxon>Grus</taxon>
    </lineage>
</organism>
<evidence type="ECO:0000313" key="27">
    <source>
        <dbReference type="EMBL" id="GAB0198823.1"/>
    </source>
</evidence>
<keyword evidence="12" id="KW-0067">ATP-binding</keyword>
<evidence type="ECO:0000256" key="7">
    <source>
        <dbReference type="ARBA" id="ARBA00022702"/>
    </source>
</evidence>
<reference evidence="27 28" key="1">
    <citation type="submission" date="2024-06" db="EMBL/GenBank/DDBJ databases">
        <title>The draft genome of Grus japonensis, version 3.</title>
        <authorList>
            <person name="Nabeshima K."/>
            <person name="Suzuki S."/>
            <person name="Onuma M."/>
        </authorList>
    </citation>
    <scope>NUCLEOTIDE SEQUENCE [LARGE SCALE GENOMIC DNA]</scope>
    <source>
        <strain evidence="27 28">451A</strain>
    </source>
</reference>
<dbReference type="Gene3D" id="3.10.110.10">
    <property type="entry name" value="Ubiquitin Conjugating Enzyme"/>
    <property type="match status" value="1"/>
</dbReference>
<dbReference type="FunFam" id="2.60.120.40:FF:000012">
    <property type="entry name" value="Adipolin isoform X1"/>
    <property type="match status" value="1"/>
</dbReference>
<feature type="domain" description="C1q" evidence="26">
    <location>
        <begin position="394"/>
        <end position="549"/>
    </location>
</feature>
<comment type="similarity">
    <text evidence="17">Belongs to the adipolin/erythroferrone family.</text>
</comment>
<evidence type="ECO:0000313" key="28">
    <source>
        <dbReference type="Proteomes" id="UP001623348"/>
    </source>
</evidence>
<evidence type="ECO:0000256" key="6">
    <source>
        <dbReference type="ARBA" id="ARBA00022692"/>
    </source>
</evidence>
<dbReference type="Pfam" id="PF00386">
    <property type="entry name" value="C1q"/>
    <property type="match status" value="1"/>
</dbReference>
<gene>
    <name evidence="27" type="ORF">GRJ2_002347700</name>
</gene>
<dbReference type="GO" id="GO:0005179">
    <property type="term" value="F:hormone activity"/>
    <property type="evidence" value="ECO:0007669"/>
    <property type="project" value="UniProtKB-KW"/>
</dbReference>
<keyword evidence="9" id="KW-0547">Nucleotide-binding</keyword>
<evidence type="ECO:0000256" key="22">
    <source>
        <dbReference type="ARBA" id="ARBA00082819"/>
    </source>
</evidence>
<evidence type="ECO:0000256" key="20">
    <source>
        <dbReference type="ARBA" id="ARBA00073320"/>
    </source>
</evidence>
<evidence type="ECO:0000256" key="16">
    <source>
        <dbReference type="ARBA" id="ARBA00023180"/>
    </source>
</evidence>
<dbReference type="Gene3D" id="2.60.120.40">
    <property type="match status" value="1"/>
</dbReference>
<evidence type="ECO:0000256" key="1">
    <source>
        <dbReference type="ARBA" id="ARBA00004586"/>
    </source>
</evidence>
<dbReference type="Pfam" id="PF00179">
    <property type="entry name" value="UQ_con"/>
    <property type="match status" value="1"/>
</dbReference>
<dbReference type="GO" id="GO:0061631">
    <property type="term" value="F:ubiquitin conjugating enzyme activity"/>
    <property type="evidence" value="ECO:0007669"/>
    <property type="project" value="UniProtKB-EC"/>
</dbReference>
<dbReference type="PANTHER" id="PTHR24019:SF12">
    <property type="entry name" value="ADIPOLIN"/>
    <property type="match status" value="1"/>
</dbReference>
<evidence type="ECO:0000256" key="17">
    <source>
        <dbReference type="ARBA" id="ARBA00038198"/>
    </source>
</evidence>
<evidence type="ECO:0000259" key="25">
    <source>
        <dbReference type="PROSITE" id="PS50127"/>
    </source>
</evidence>
<evidence type="ECO:0000256" key="8">
    <source>
        <dbReference type="ARBA" id="ARBA00022729"/>
    </source>
</evidence>
<keyword evidence="10" id="KW-0833">Ubl conjugation pathway</keyword>
<name>A0ABC9XM94_GRUJA</name>
<keyword evidence="7" id="KW-0372">Hormone</keyword>
<dbReference type="PROSITE" id="PS50127">
    <property type="entry name" value="UBC_2"/>
    <property type="match status" value="1"/>
</dbReference>
<evidence type="ECO:0000256" key="10">
    <source>
        <dbReference type="ARBA" id="ARBA00022786"/>
    </source>
</evidence>
<keyword evidence="28" id="KW-1185">Reference proteome</keyword>
<dbReference type="PANTHER" id="PTHR24019">
    <property type="entry name" value="ADIPOLIN"/>
    <property type="match status" value="1"/>
</dbReference>
<keyword evidence="14 24" id="KW-0472">Membrane</keyword>
<dbReference type="Gene3D" id="1.20.5.320">
    <property type="entry name" value="6-Phosphogluconate Dehydrogenase, domain 3"/>
    <property type="match status" value="1"/>
</dbReference>
<evidence type="ECO:0000256" key="24">
    <source>
        <dbReference type="SAM" id="Phobius"/>
    </source>
</evidence>
<feature type="transmembrane region" description="Helical" evidence="24">
    <location>
        <begin position="228"/>
        <end position="249"/>
    </location>
</feature>
<dbReference type="FunFam" id="3.10.110.10:FF:000023">
    <property type="entry name" value="Ubiquitin-conjugating enzyme E2 J2"/>
    <property type="match status" value="1"/>
</dbReference>
<keyword evidence="15" id="KW-1015">Disulfide bond</keyword>
<dbReference type="EMBL" id="BAAFJT010000021">
    <property type="protein sequence ID" value="GAB0198823.1"/>
    <property type="molecule type" value="Genomic_DNA"/>
</dbReference>
<dbReference type="InterPro" id="IPR000608">
    <property type="entry name" value="UBC"/>
</dbReference>
<keyword evidence="5" id="KW-0808">Transferase</keyword>
<evidence type="ECO:0000256" key="5">
    <source>
        <dbReference type="ARBA" id="ARBA00022679"/>
    </source>
</evidence>
<dbReference type="CDD" id="cd23799">
    <property type="entry name" value="UBCc_UBE2J"/>
    <property type="match status" value="1"/>
</dbReference>
<dbReference type="EC" id="2.3.2.23" evidence="3"/>
<dbReference type="SMART" id="SM00212">
    <property type="entry name" value="UBCc"/>
    <property type="match status" value="1"/>
</dbReference>
<accession>A0ABC9XM94</accession>
<evidence type="ECO:0000256" key="13">
    <source>
        <dbReference type="ARBA" id="ARBA00022989"/>
    </source>
</evidence>
<evidence type="ECO:0000256" key="11">
    <source>
        <dbReference type="ARBA" id="ARBA00022824"/>
    </source>
</evidence>
<evidence type="ECO:0000256" key="18">
    <source>
        <dbReference type="ARBA" id="ARBA00054775"/>
    </source>
</evidence>
<dbReference type="PROSITE" id="PS50871">
    <property type="entry name" value="C1Q"/>
    <property type="match status" value="1"/>
</dbReference>
<dbReference type="AlphaFoldDB" id="A0ABC9XM94"/>
<evidence type="ECO:0000259" key="26">
    <source>
        <dbReference type="PROSITE" id="PS50871"/>
    </source>
</evidence>
<dbReference type="InterPro" id="IPR008983">
    <property type="entry name" value="Tumour_necrosis_fac-like_dom"/>
</dbReference>
<keyword evidence="8" id="KW-0732">Signal</keyword>
<evidence type="ECO:0000256" key="3">
    <source>
        <dbReference type="ARBA" id="ARBA00012486"/>
    </source>
</evidence>
<comment type="function">
    <text evidence="18">Catalyzes the covalent attachment of ubiquitin to other proteins. Seems to function in the selective degradation of misfolded membrane proteins from the endoplasmic reticulum (ERAD). In cooperation with the GATOR2 complex, catalyzes 'Lys-6'-linked ubiquitination of NPRL2.</text>
</comment>
<evidence type="ECO:0000256" key="14">
    <source>
        <dbReference type="ARBA" id="ARBA00023136"/>
    </source>
</evidence>
<sequence length="549" mass="60874">MSNNSNKRAPTTATQRLKQDYLRIKKDPVPYICAEPLPSNILEWHYVVRGPEMTPYEGGYYHGKLIFPREFPFKPPSIYMITPNGRFKCNTRLCLSITDFHPDTWNPAWSVSTILTGLLSFMVEKGPTLGSIETSEFTKRQLAAQSLAFNLKDKVFCELFPEVVEEIKQKQKAQEELSNRPPSLPLPDVVPDGEAHYGQNGIPLLNGHVPLAPANHPGLQQANRNHGLLGGALANLFVIVGFAAFAYTVKVTAAKRERKMKKEPNQYTEPFNATLSNSEELHGHPKILESPDPRITDPRRTWISFVHRPDDGNTSKRRCKGKDKKLRGLVGPPGPPGPQGPPGAPGAEVTREVLLQEFKEILKEAIERRASLAISAHPSQLPPLLLSLEEVSPHRHVEEAFHCKLKGQVIVDKKTLVELQNFQSPLAKGAFLRGTGLNLATGRFTAPVSGIYQFSANVHVDHSELKSKVQLRARDNVRVLICIESLCHRYTSLEVIAGLESNSKIFTIYVHGLLQLQAGQYTSIFVDNSAGAPITIQNGSDFMGMLMGA</sequence>
<evidence type="ECO:0000256" key="15">
    <source>
        <dbReference type="ARBA" id="ARBA00023157"/>
    </source>
</evidence>
<evidence type="ECO:0000256" key="4">
    <source>
        <dbReference type="ARBA" id="ARBA00022525"/>
    </source>
</evidence>
<comment type="subcellular location">
    <subcellularLocation>
        <location evidence="1">Endoplasmic reticulum membrane</location>
    </subcellularLocation>
    <subcellularLocation>
        <location evidence="2">Secreted</location>
    </subcellularLocation>
</comment>
<evidence type="ECO:0000256" key="12">
    <source>
        <dbReference type="ARBA" id="ARBA00022840"/>
    </source>
</evidence>
<dbReference type="InterPro" id="IPR052136">
    <property type="entry name" value="Adipolin/Erythroferrone-rel"/>
</dbReference>
<evidence type="ECO:0000256" key="9">
    <source>
        <dbReference type="ARBA" id="ARBA00022741"/>
    </source>
</evidence>
<dbReference type="SUPFAM" id="SSF54495">
    <property type="entry name" value="UBC-like"/>
    <property type="match status" value="1"/>
</dbReference>
<dbReference type="GO" id="GO:0005524">
    <property type="term" value="F:ATP binding"/>
    <property type="evidence" value="ECO:0007669"/>
    <property type="project" value="UniProtKB-KW"/>
</dbReference>
<dbReference type="SUPFAM" id="SSF49842">
    <property type="entry name" value="TNF-like"/>
    <property type="match status" value="1"/>
</dbReference>
<keyword evidence="13 24" id="KW-1133">Transmembrane helix</keyword>
<keyword evidence="11" id="KW-0256">Endoplasmic reticulum</keyword>
<evidence type="ECO:0000256" key="19">
    <source>
        <dbReference type="ARBA" id="ARBA00070752"/>
    </source>
</evidence>
<dbReference type="GO" id="GO:0005576">
    <property type="term" value="C:extracellular region"/>
    <property type="evidence" value="ECO:0007669"/>
    <property type="project" value="UniProtKB-SubCell"/>
</dbReference>
<dbReference type="InterPro" id="IPR001073">
    <property type="entry name" value="C1q_dom"/>
</dbReference>
<keyword evidence="4" id="KW-0964">Secreted</keyword>
<evidence type="ECO:0000256" key="23">
    <source>
        <dbReference type="SAM" id="MobiDB-lite"/>
    </source>
</evidence>
<dbReference type="FunFam" id="1.20.5.320:FF:000006">
    <property type="entry name" value="Protein FAM132A"/>
    <property type="match status" value="1"/>
</dbReference>
<dbReference type="Proteomes" id="UP001623348">
    <property type="component" value="Unassembled WGS sequence"/>
</dbReference>
<evidence type="ECO:0000256" key="2">
    <source>
        <dbReference type="ARBA" id="ARBA00004613"/>
    </source>
</evidence>
<keyword evidence="16" id="KW-0325">Glycoprotein</keyword>
<proteinExistence type="inferred from homology"/>
<evidence type="ECO:0000256" key="21">
    <source>
        <dbReference type="ARBA" id="ARBA00081134"/>
    </source>
</evidence>
<keyword evidence="6 24" id="KW-0812">Transmembrane</keyword>
<dbReference type="GO" id="GO:0005789">
    <property type="term" value="C:endoplasmic reticulum membrane"/>
    <property type="evidence" value="ECO:0007669"/>
    <property type="project" value="UniProtKB-SubCell"/>
</dbReference>
<feature type="compositionally biased region" description="Basic residues" evidence="23">
    <location>
        <begin position="315"/>
        <end position="327"/>
    </location>
</feature>
<dbReference type="InterPro" id="IPR016135">
    <property type="entry name" value="UBQ-conjugating_enzyme/RWD"/>
</dbReference>
<feature type="compositionally biased region" description="Pro residues" evidence="23">
    <location>
        <begin position="332"/>
        <end position="344"/>
    </location>
</feature>
<protein>
    <recommendedName>
        <fullName evidence="19">Adipolin</fullName>
        <ecNumber evidence="3">2.3.2.23</ecNumber>
    </recommendedName>
    <alternativeName>
        <fullName evidence="21">Adipose-derived insulin-sensitizing factor</fullName>
    </alternativeName>
    <alternativeName>
        <fullName evidence="22">Complement C1q tumor necrosis factor-related protein 12</fullName>
    </alternativeName>
    <alternativeName>
        <fullName evidence="20">Ubiquitin-conjugating enzyme E2 J2</fullName>
    </alternativeName>
</protein>